<feature type="transmembrane region" description="Helical" evidence="1">
    <location>
        <begin position="197"/>
        <end position="215"/>
    </location>
</feature>
<evidence type="ECO:0000313" key="2">
    <source>
        <dbReference type="EMBL" id="MTW34893.1"/>
    </source>
</evidence>
<keyword evidence="1" id="KW-0472">Membrane</keyword>
<dbReference type="RefSeq" id="WP_155436238.1">
    <property type="nucleotide sequence ID" value="NZ_JBHLXK010000002.1"/>
</dbReference>
<feature type="transmembrane region" description="Helical" evidence="1">
    <location>
        <begin position="129"/>
        <end position="148"/>
    </location>
</feature>
<gene>
    <name evidence="2" type="ORF">GM655_19000</name>
</gene>
<keyword evidence="1" id="KW-0812">Transmembrane</keyword>
<evidence type="ECO:0000313" key="3">
    <source>
        <dbReference type="Proteomes" id="UP000735592"/>
    </source>
</evidence>
<accession>A0ABW9SRV0</accession>
<organism evidence="2 3">
    <name type="scientific">Pseudoduganella danionis</name>
    <dbReference type="NCBI Taxonomy" id="1890295"/>
    <lineage>
        <taxon>Bacteria</taxon>
        <taxon>Pseudomonadati</taxon>
        <taxon>Pseudomonadota</taxon>
        <taxon>Betaproteobacteria</taxon>
        <taxon>Burkholderiales</taxon>
        <taxon>Oxalobacteraceae</taxon>
        <taxon>Telluria group</taxon>
        <taxon>Pseudoduganella</taxon>
    </lineage>
</organism>
<name>A0ABW9SRV0_9BURK</name>
<keyword evidence="3" id="KW-1185">Reference proteome</keyword>
<feature type="transmembrane region" description="Helical" evidence="1">
    <location>
        <begin position="343"/>
        <end position="364"/>
    </location>
</feature>
<evidence type="ECO:0000256" key="1">
    <source>
        <dbReference type="SAM" id="Phobius"/>
    </source>
</evidence>
<dbReference type="EMBL" id="WNKW01000006">
    <property type="protein sequence ID" value="MTW34893.1"/>
    <property type="molecule type" value="Genomic_DNA"/>
</dbReference>
<keyword evidence="1" id="KW-1133">Transmembrane helix</keyword>
<sequence length="619" mass="68430">MLTLFQRLEAWFVRRSAILSHPRAPYYAALIVPLLLGLQSLLLGQDDGWDMRNYHLYNPYALLNGRLAIDFSPAGFQSYFNPLLDLPYYLLTRYAPAPLAGFVFGWLHGLNFIPLSMMARQLLPGRQRVALLLALAGCLGAGFLSELGNSMGDNLTALPLLWALALLLRHGATASVRILLLAGLLMGAAAGLKLTNINYAVALCLALLVWPQAFWRRIGQAWWFGVGVLAGLAATAGYWWASMWRLYGNPLFPQFNDIFRSPLAAPLGVLDIGHLPHTLTEALFWPFIFTRDIARIAEVPLRQLIWPLLMLLLVAYAVRLLWCRYRTASVTATQTAPDMACMPVALTPAARVLLVFVLLAYLIWLKLFSIYRYLVPLELLAPLLVWLLCHGLMSAARAQRWAGWALAVCVLYTLPFVTWGHGGWTAQAFRAEAPQLAQPQASVVYMVRTPMAWLTRFFQPEVAFMAIGSGFPESPAYLQRLQAQAAARTGQHYVMLPAAVNIRQSGADRKLALARALGLTASAADCARLDGWLRKVRFQVEVQTLAAADAAASGQACTLVLQAQYRLDLAAEDGALQAEVQQHLAHYGLALQPAGCRNYPAYVGTEAHPYRLCPVQRLP</sequence>
<feature type="transmembrane region" description="Helical" evidence="1">
    <location>
        <begin position="221"/>
        <end position="241"/>
    </location>
</feature>
<reference evidence="2 3" key="1">
    <citation type="submission" date="2019-11" db="EMBL/GenBank/DDBJ databases">
        <title>Type strains purchased from KCTC, JCM and DSMZ.</title>
        <authorList>
            <person name="Lu H."/>
        </authorList>
    </citation>
    <scope>NUCLEOTIDE SEQUENCE [LARGE SCALE GENOMIC DNA]</scope>
    <source>
        <strain evidence="2 3">DSM 103461</strain>
    </source>
</reference>
<comment type="caution">
    <text evidence="2">The sequence shown here is derived from an EMBL/GenBank/DDBJ whole genome shotgun (WGS) entry which is preliminary data.</text>
</comment>
<protein>
    <submittedName>
        <fullName evidence="2">DUF2029 domain-containing protein</fullName>
    </submittedName>
</protein>
<dbReference type="Proteomes" id="UP000735592">
    <property type="component" value="Unassembled WGS sequence"/>
</dbReference>
<feature type="transmembrane region" description="Helical" evidence="1">
    <location>
        <begin position="94"/>
        <end position="117"/>
    </location>
</feature>
<feature type="transmembrane region" description="Helical" evidence="1">
    <location>
        <begin position="24"/>
        <end position="43"/>
    </location>
</feature>
<proteinExistence type="predicted"/>
<feature type="transmembrane region" description="Helical" evidence="1">
    <location>
        <begin position="370"/>
        <end position="389"/>
    </location>
</feature>
<feature type="transmembrane region" description="Helical" evidence="1">
    <location>
        <begin position="304"/>
        <end position="322"/>
    </location>
</feature>
<feature type="transmembrane region" description="Helical" evidence="1">
    <location>
        <begin position="401"/>
        <end position="420"/>
    </location>
</feature>